<dbReference type="PANTHER" id="PTHR10996">
    <property type="entry name" value="2-HYDROXYACID DEHYDROGENASE-RELATED"/>
    <property type="match status" value="1"/>
</dbReference>
<dbReference type="AlphaFoldDB" id="W9Y627"/>
<reference evidence="5 6" key="1">
    <citation type="submission" date="2013-03" db="EMBL/GenBank/DDBJ databases">
        <title>The Genome Sequence of Capronia epimyces CBS 606.96.</title>
        <authorList>
            <consortium name="The Broad Institute Genomics Platform"/>
            <person name="Cuomo C."/>
            <person name="de Hoog S."/>
            <person name="Gorbushina A."/>
            <person name="Walker B."/>
            <person name="Young S.K."/>
            <person name="Zeng Q."/>
            <person name="Gargeya S."/>
            <person name="Fitzgerald M."/>
            <person name="Haas B."/>
            <person name="Abouelleil A."/>
            <person name="Allen A.W."/>
            <person name="Alvarado L."/>
            <person name="Arachchi H.M."/>
            <person name="Berlin A.M."/>
            <person name="Chapman S.B."/>
            <person name="Gainer-Dewar J."/>
            <person name="Goldberg J."/>
            <person name="Griggs A."/>
            <person name="Gujja S."/>
            <person name="Hansen M."/>
            <person name="Howarth C."/>
            <person name="Imamovic A."/>
            <person name="Ireland A."/>
            <person name="Larimer J."/>
            <person name="McCowan C."/>
            <person name="Murphy C."/>
            <person name="Pearson M."/>
            <person name="Poon T.W."/>
            <person name="Priest M."/>
            <person name="Roberts A."/>
            <person name="Saif S."/>
            <person name="Shea T."/>
            <person name="Sisk P."/>
            <person name="Sykes S."/>
            <person name="Wortman J."/>
            <person name="Nusbaum C."/>
            <person name="Birren B."/>
        </authorList>
    </citation>
    <scope>NUCLEOTIDE SEQUENCE [LARGE SCALE GENOMIC DNA]</scope>
    <source>
        <strain evidence="5 6">CBS 606.96</strain>
    </source>
</reference>
<dbReference type="GO" id="GO:0051287">
    <property type="term" value="F:NAD binding"/>
    <property type="evidence" value="ECO:0007669"/>
    <property type="project" value="InterPro"/>
</dbReference>
<dbReference type="Gene3D" id="3.40.50.720">
    <property type="entry name" value="NAD(P)-binding Rossmann-like Domain"/>
    <property type="match status" value="2"/>
</dbReference>
<evidence type="ECO:0000256" key="1">
    <source>
        <dbReference type="ARBA" id="ARBA00023002"/>
    </source>
</evidence>
<feature type="domain" description="D-isomer specific 2-hydroxyacid dehydrogenase NAD-binding" evidence="4">
    <location>
        <begin position="107"/>
        <end position="290"/>
    </location>
</feature>
<dbReference type="GO" id="GO:0005829">
    <property type="term" value="C:cytosol"/>
    <property type="evidence" value="ECO:0007669"/>
    <property type="project" value="TreeGrafter"/>
</dbReference>
<dbReference type="InterPro" id="IPR006140">
    <property type="entry name" value="D-isomer_DH_NAD-bd"/>
</dbReference>
<name>W9Y627_9EURO</name>
<dbReference type="OrthoDB" id="298012at2759"/>
<dbReference type="InterPro" id="IPR050223">
    <property type="entry name" value="D-isomer_2-hydroxyacid_DH"/>
</dbReference>
<proteinExistence type="inferred from homology"/>
<dbReference type="HOGENOM" id="CLU_019796_1_3_1"/>
<evidence type="ECO:0000313" key="6">
    <source>
        <dbReference type="Proteomes" id="UP000019478"/>
    </source>
</evidence>
<dbReference type="RefSeq" id="XP_007737304.1">
    <property type="nucleotide sequence ID" value="XM_007739114.1"/>
</dbReference>
<evidence type="ECO:0008006" key="7">
    <source>
        <dbReference type="Google" id="ProtNLM"/>
    </source>
</evidence>
<comment type="similarity">
    <text evidence="2">Belongs to the D-isomer specific 2-hydroxyacid dehydrogenase family.</text>
</comment>
<accession>W9Y627</accession>
<dbReference type="InterPro" id="IPR036291">
    <property type="entry name" value="NAD(P)-bd_dom_sf"/>
</dbReference>
<protein>
    <recommendedName>
        <fullName evidence="7">D-3-phosphoglycerate dehydrogenase</fullName>
    </recommendedName>
</protein>
<dbReference type="STRING" id="1182542.W9Y627"/>
<dbReference type="InterPro" id="IPR006139">
    <property type="entry name" value="D-isomer_2_OHA_DH_cat_dom"/>
</dbReference>
<dbReference type="Proteomes" id="UP000019478">
    <property type="component" value="Unassembled WGS sequence"/>
</dbReference>
<keyword evidence="6" id="KW-1185">Reference proteome</keyword>
<dbReference type="eggNOG" id="KOG0068">
    <property type="taxonomic scope" value="Eukaryota"/>
</dbReference>
<dbReference type="GO" id="GO:0030267">
    <property type="term" value="F:glyoxylate reductase (NADPH) activity"/>
    <property type="evidence" value="ECO:0007669"/>
    <property type="project" value="TreeGrafter"/>
</dbReference>
<dbReference type="PANTHER" id="PTHR10996:SF264">
    <property type="entry name" value="HYPOTHETICAL D-ISOMER SPECIFIC 2-HYDROXYACID DEHYDROGENASE (EUROFUNG)"/>
    <property type="match status" value="1"/>
</dbReference>
<dbReference type="GO" id="GO:0016618">
    <property type="term" value="F:hydroxypyruvate reductase [NAD(P)H] activity"/>
    <property type="evidence" value="ECO:0007669"/>
    <property type="project" value="TreeGrafter"/>
</dbReference>
<dbReference type="Pfam" id="PF00389">
    <property type="entry name" value="2-Hacid_dh"/>
    <property type="match status" value="1"/>
</dbReference>
<dbReference type="GeneID" id="19173104"/>
<evidence type="ECO:0000259" key="4">
    <source>
        <dbReference type="Pfam" id="PF02826"/>
    </source>
</evidence>
<keyword evidence="1 2" id="KW-0560">Oxidoreductase</keyword>
<comment type="caution">
    <text evidence="5">The sequence shown here is derived from an EMBL/GenBank/DDBJ whole genome shotgun (WGS) entry which is preliminary data.</text>
</comment>
<evidence type="ECO:0000313" key="5">
    <source>
        <dbReference type="EMBL" id="EXJ77859.1"/>
    </source>
</evidence>
<dbReference type="SUPFAM" id="SSF51735">
    <property type="entry name" value="NAD(P)-binding Rossmann-fold domains"/>
    <property type="match status" value="1"/>
</dbReference>
<dbReference type="Pfam" id="PF02826">
    <property type="entry name" value="2-Hacid_dh_C"/>
    <property type="match status" value="1"/>
</dbReference>
<organism evidence="5 6">
    <name type="scientific">Capronia epimyces CBS 606.96</name>
    <dbReference type="NCBI Taxonomy" id="1182542"/>
    <lineage>
        <taxon>Eukaryota</taxon>
        <taxon>Fungi</taxon>
        <taxon>Dikarya</taxon>
        <taxon>Ascomycota</taxon>
        <taxon>Pezizomycotina</taxon>
        <taxon>Eurotiomycetes</taxon>
        <taxon>Chaetothyriomycetidae</taxon>
        <taxon>Chaetothyriales</taxon>
        <taxon>Herpotrichiellaceae</taxon>
        <taxon>Capronia</taxon>
    </lineage>
</organism>
<dbReference type="EMBL" id="AMGY01000009">
    <property type="protein sequence ID" value="EXJ77859.1"/>
    <property type="molecule type" value="Genomic_DNA"/>
</dbReference>
<dbReference type="SUPFAM" id="SSF52283">
    <property type="entry name" value="Formate/glycerate dehydrogenase catalytic domain-like"/>
    <property type="match status" value="1"/>
</dbReference>
<evidence type="ECO:0000256" key="2">
    <source>
        <dbReference type="RuleBase" id="RU003719"/>
    </source>
</evidence>
<evidence type="ECO:0000259" key="3">
    <source>
        <dbReference type="Pfam" id="PF00389"/>
    </source>
</evidence>
<gene>
    <name evidence="5" type="ORF">A1O3_09018</name>
</gene>
<feature type="domain" description="D-isomer specific 2-hydroxyacid dehydrogenase catalytic" evidence="3">
    <location>
        <begin position="7"/>
        <end position="318"/>
    </location>
</feature>
<sequence length="322" mass="35447">MSKIPVYVTGPYDSEAIARLQSAANIEAVLFTDPGKDEWPEKAIGLLIRRDTRLGEAEFARARRLKVVVKQGMGVDNIDLEAARRHGVQIYNTPGVNSEAVAELAFTLALCLGRRVCEMDRAVRGGERLLRSQWPSKSLYRKTVGLIGMGHIGRELAKKWLFAMDATLVAYDPYVAEDDRENGWGGLRHTRVHALDDLLRVSDVVNIQVPLTHETRGLIGAREMALMKDQSILVNPARGGIVDEPALLDALRRNKFWGVGLDATNVEPPTLDVYHEYLEHANIIMTPHIGGETFETRVNSGIAAVNTLLAALAGAEPKGRQA</sequence>